<comment type="caution">
    <text evidence="7">The sequence shown here is derived from an EMBL/GenBank/DDBJ whole genome shotgun (WGS) entry which is preliminary data.</text>
</comment>
<comment type="pathway">
    <text evidence="1">Cell wall biogenesis; cell wall polysaccharide biosynthesis.</text>
</comment>
<feature type="domain" description="Galactofuranosyltransferase-2 C-terminal" evidence="6">
    <location>
        <begin position="483"/>
        <end position="680"/>
    </location>
</feature>
<evidence type="ECO:0000259" key="6">
    <source>
        <dbReference type="Pfam" id="PF19320"/>
    </source>
</evidence>
<evidence type="ECO:0000259" key="5">
    <source>
        <dbReference type="Pfam" id="PF17994"/>
    </source>
</evidence>
<sequence>MTSTVGRTRRGSAAGTVEMTARPAGTALLQRVILPRPADPTSVRALYLDEGTATSVQSAAPTAYRPGTYDDSVEEFVLHVRRSGERVADVTSRTSVRLPERSEVSFAAYFNAFPAAYWRRWSVLDAVTLRLRVRGRGRVDVYRSTAKGVPVHLAGEVVDTTADGGHDAEHEVVVPVSLTPFADGGWTWFDLASEHDGLELVAGGWFADREAPGRAAVTVGMPTFNRPSDCVATLRALGDDPLVRDTLTAVIIPDQGSSKVRDQPGFEEAAAVLGDRLRIVDQPNLGGSGGYARIMYEALENTDCEQILFMDDDVVLEPDSVLRALAFSRFARDEMLVGGQMLSLQARSHLHAMGEVVDRGRFFWQIAPHTEDDHDFAVHPLRETAWMHRRTDVDYNAWWMCLIPRSVAERIGLPLPLFIKWDDCEYGLRAGSHGIPTATVPGVAIWHMSFVEKDDTSDWQAYFHVRNRLVVAALHGPDNPRAMLADSLKRTLRHLFLLEYSTIALHHMAMRDFLSGPRALFGALPTALGAVRATRAEFPDGTVHRGADDLPRPAIGARDAQLWPKPPVGKVAQVAALARGLRHQLRAVDPAAHERPQRDVPAEHSQWFMLSRLDGAAVTTSDGSGVTFRKRDREMFWAMLRESVRLHAEVGKAWPALRRRYREAMGELVSREAWREQVFDRFR</sequence>
<reference evidence="7 8" key="1">
    <citation type="submission" date="2023-02" db="EMBL/GenBank/DDBJ databases">
        <title>Genome sequencing required for Actinomycetospora new species description.</title>
        <authorList>
            <person name="Saimee Y."/>
            <person name="Duangmal K."/>
        </authorList>
    </citation>
    <scope>NUCLEOTIDE SEQUENCE [LARGE SCALE GENOMIC DNA]</scope>
    <source>
        <strain evidence="7 8">DW7H6</strain>
    </source>
</reference>
<dbReference type="Pfam" id="PF19320">
    <property type="entry name" value="GlfT2_domain3"/>
    <property type="match status" value="1"/>
</dbReference>
<keyword evidence="3 7" id="KW-0328">Glycosyltransferase</keyword>
<accession>A0ABT5SU54</accession>
<organism evidence="7 8">
    <name type="scientific">Actinomycetospora lemnae</name>
    <dbReference type="NCBI Taxonomy" id="3019891"/>
    <lineage>
        <taxon>Bacteria</taxon>
        <taxon>Bacillati</taxon>
        <taxon>Actinomycetota</taxon>
        <taxon>Actinomycetes</taxon>
        <taxon>Pseudonocardiales</taxon>
        <taxon>Pseudonocardiaceae</taxon>
        <taxon>Actinomycetospora</taxon>
    </lineage>
</organism>
<name>A0ABT5SU54_9PSEU</name>
<dbReference type="EC" id="2.4.-.-" evidence="7"/>
<dbReference type="PANTHER" id="PTHR43179:SF12">
    <property type="entry name" value="GALACTOFURANOSYLTRANSFERASE GLFT2"/>
    <property type="match status" value="1"/>
</dbReference>
<dbReference type="InterPro" id="IPR045699">
    <property type="entry name" value="GlfT2_C"/>
</dbReference>
<dbReference type="Pfam" id="PF13641">
    <property type="entry name" value="Glyco_tranf_2_3"/>
    <property type="match status" value="1"/>
</dbReference>
<dbReference type="Proteomes" id="UP001300763">
    <property type="component" value="Unassembled WGS sequence"/>
</dbReference>
<evidence type="ECO:0000256" key="1">
    <source>
        <dbReference type="ARBA" id="ARBA00004776"/>
    </source>
</evidence>
<dbReference type="SUPFAM" id="SSF53448">
    <property type="entry name" value="Nucleotide-diphospho-sugar transferases"/>
    <property type="match status" value="1"/>
</dbReference>
<keyword evidence="8" id="KW-1185">Reference proteome</keyword>
<dbReference type="InterPro" id="IPR029044">
    <property type="entry name" value="Nucleotide-diphossugar_trans"/>
</dbReference>
<evidence type="ECO:0000313" key="8">
    <source>
        <dbReference type="Proteomes" id="UP001300763"/>
    </source>
</evidence>
<dbReference type="PANTHER" id="PTHR43179">
    <property type="entry name" value="RHAMNOSYLTRANSFERASE WBBL"/>
    <property type="match status" value="1"/>
</dbReference>
<dbReference type="Pfam" id="PF17994">
    <property type="entry name" value="Glft2_N"/>
    <property type="match status" value="1"/>
</dbReference>
<dbReference type="Gene3D" id="3.90.550.60">
    <property type="match status" value="1"/>
</dbReference>
<evidence type="ECO:0000256" key="2">
    <source>
        <dbReference type="ARBA" id="ARBA00006739"/>
    </source>
</evidence>
<protein>
    <submittedName>
        <fullName evidence="7">Glycosyltransferase</fullName>
        <ecNumber evidence="7">2.4.-.-</ecNumber>
    </submittedName>
</protein>
<feature type="domain" description="Galactofuranosyltransferase GlfT2 N-terminal" evidence="5">
    <location>
        <begin position="81"/>
        <end position="208"/>
    </location>
</feature>
<evidence type="ECO:0000256" key="4">
    <source>
        <dbReference type="ARBA" id="ARBA00022679"/>
    </source>
</evidence>
<dbReference type="GO" id="GO:0016757">
    <property type="term" value="F:glycosyltransferase activity"/>
    <property type="evidence" value="ECO:0007669"/>
    <property type="project" value="UniProtKB-KW"/>
</dbReference>
<dbReference type="EMBL" id="JAQZAO010000005">
    <property type="protein sequence ID" value="MDD7966386.1"/>
    <property type="molecule type" value="Genomic_DNA"/>
</dbReference>
<evidence type="ECO:0000256" key="3">
    <source>
        <dbReference type="ARBA" id="ARBA00022676"/>
    </source>
</evidence>
<proteinExistence type="inferred from homology"/>
<dbReference type="InterPro" id="IPR040492">
    <property type="entry name" value="GlfT2_N"/>
</dbReference>
<evidence type="ECO:0000313" key="7">
    <source>
        <dbReference type="EMBL" id="MDD7966386.1"/>
    </source>
</evidence>
<keyword evidence="4 7" id="KW-0808">Transferase</keyword>
<gene>
    <name evidence="7" type="ORF">PGB27_13660</name>
</gene>
<comment type="similarity">
    <text evidence="2">Belongs to the glycosyltransferase 2 family.</text>
</comment>
<dbReference type="RefSeq" id="WP_274200904.1">
    <property type="nucleotide sequence ID" value="NZ_JAQZAO010000005.1"/>
</dbReference>